<protein>
    <recommendedName>
        <fullName evidence="3">F-box domain-containing protein</fullName>
    </recommendedName>
</protein>
<dbReference type="InterPro" id="IPR006652">
    <property type="entry name" value="Kelch_1"/>
</dbReference>
<feature type="domain" description="F-box" evidence="3">
    <location>
        <begin position="49"/>
        <end position="89"/>
    </location>
</feature>
<dbReference type="SUPFAM" id="SSF81383">
    <property type="entry name" value="F-box domain"/>
    <property type="match status" value="1"/>
</dbReference>
<sequence>MQRVRVSSYHAPVQRLGDPQMTLLPMFRLAAAQSSFSGEHGGKPLIPGLPDDIALNCLLQLPVESHPACRAVCKRWNMLLGTKERFFSRRKELGFRDPWLFVTAFHKCTEKIQWQVLDLTRYTWHTIPPMPCKEPIPPRGFMCVSMPNEGNLLVLGGVVPNRDSPLNLVLKYEIYKNRWSVMSPMITARSFFGSGVINGLVYAVGGNSADLYELDLAEVLDPVKWYWHPIARMGTNIAAYDAAVLNGKLFVTEGWLWPFMFSPRGQVYDPKSNNWEVMSVGMREGWTGSSVVIDGNLFVVSDHERMKLKVYDAKTDSWVAVSGSPVPHQICKPFSVSSNGSTIYIVGSDLHVAIGQLKKLNCKCDFHQVPAYFVRWEVVDVPETFYDLTPSNSQVLFA</sequence>
<reference evidence="4 5" key="1">
    <citation type="journal article" date="2020" name="IScience">
        <title>Genome Sequencing of the Endangered Kingdonia uniflora (Circaeasteraceae, Ranunculales) Reveals Potential Mechanisms of Evolutionary Specialization.</title>
        <authorList>
            <person name="Sun Y."/>
            <person name="Deng T."/>
            <person name="Zhang A."/>
            <person name="Moore M.J."/>
            <person name="Landis J.B."/>
            <person name="Lin N."/>
            <person name="Zhang H."/>
            <person name="Zhang X."/>
            <person name="Huang J."/>
            <person name="Zhang X."/>
            <person name="Sun H."/>
            <person name="Wang H."/>
        </authorList>
    </citation>
    <scope>NUCLEOTIDE SEQUENCE [LARGE SCALE GENOMIC DNA]</scope>
    <source>
        <strain evidence="4">TB1705</strain>
        <tissue evidence="4">Leaf</tissue>
    </source>
</reference>
<evidence type="ECO:0000313" key="4">
    <source>
        <dbReference type="EMBL" id="KAF6142818.1"/>
    </source>
</evidence>
<dbReference type="PANTHER" id="PTHR46344:SF4">
    <property type="entry name" value="OS07G0153400 PROTEIN"/>
    <property type="match status" value="1"/>
</dbReference>
<evidence type="ECO:0000256" key="2">
    <source>
        <dbReference type="ARBA" id="ARBA00022737"/>
    </source>
</evidence>
<dbReference type="Pfam" id="PF01344">
    <property type="entry name" value="Kelch_1"/>
    <property type="match status" value="1"/>
</dbReference>
<gene>
    <name evidence="4" type="ORF">GIB67_002682</name>
</gene>
<dbReference type="PANTHER" id="PTHR46344">
    <property type="entry name" value="OS02G0202900 PROTEIN"/>
    <property type="match status" value="1"/>
</dbReference>
<dbReference type="Proteomes" id="UP000541444">
    <property type="component" value="Unassembled WGS sequence"/>
</dbReference>
<dbReference type="EMBL" id="JACGCM010002238">
    <property type="protein sequence ID" value="KAF6142818.1"/>
    <property type="molecule type" value="Genomic_DNA"/>
</dbReference>
<dbReference type="InterPro" id="IPR015915">
    <property type="entry name" value="Kelch-typ_b-propeller"/>
</dbReference>
<dbReference type="SMART" id="SM00612">
    <property type="entry name" value="Kelch"/>
    <property type="match status" value="2"/>
</dbReference>
<evidence type="ECO:0000259" key="3">
    <source>
        <dbReference type="SMART" id="SM00256"/>
    </source>
</evidence>
<dbReference type="SMART" id="SM00256">
    <property type="entry name" value="FBOX"/>
    <property type="match status" value="1"/>
</dbReference>
<keyword evidence="1" id="KW-0880">Kelch repeat</keyword>
<keyword evidence="5" id="KW-1185">Reference proteome</keyword>
<dbReference type="Gene3D" id="2.120.10.80">
    <property type="entry name" value="Kelch-type beta propeller"/>
    <property type="match status" value="1"/>
</dbReference>
<accession>A0A7J7LJW0</accession>
<dbReference type="Pfam" id="PF00646">
    <property type="entry name" value="F-box"/>
    <property type="match status" value="1"/>
</dbReference>
<name>A0A7J7LJW0_9MAGN</name>
<evidence type="ECO:0000313" key="5">
    <source>
        <dbReference type="Proteomes" id="UP000541444"/>
    </source>
</evidence>
<dbReference type="OrthoDB" id="45365at2759"/>
<dbReference type="SUPFAM" id="SSF117281">
    <property type="entry name" value="Kelch motif"/>
    <property type="match status" value="1"/>
</dbReference>
<dbReference type="InterPro" id="IPR036047">
    <property type="entry name" value="F-box-like_dom_sf"/>
</dbReference>
<proteinExistence type="predicted"/>
<keyword evidence="2" id="KW-0677">Repeat</keyword>
<dbReference type="InterPro" id="IPR001810">
    <property type="entry name" value="F-box_dom"/>
</dbReference>
<comment type="caution">
    <text evidence="4">The sequence shown here is derived from an EMBL/GenBank/DDBJ whole genome shotgun (WGS) entry which is preliminary data.</text>
</comment>
<organism evidence="4 5">
    <name type="scientific">Kingdonia uniflora</name>
    <dbReference type="NCBI Taxonomy" id="39325"/>
    <lineage>
        <taxon>Eukaryota</taxon>
        <taxon>Viridiplantae</taxon>
        <taxon>Streptophyta</taxon>
        <taxon>Embryophyta</taxon>
        <taxon>Tracheophyta</taxon>
        <taxon>Spermatophyta</taxon>
        <taxon>Magnoliopsida</taxon>
        <taxon>Ranunculales</taxon>
        <taxon>Circaeasteraceae</taxon>
        <taxon>Kingdonia</taxon>
    </lineage>
</organism>
<evidence type="ECO:0000256" key="1">
    <source>
        <dbReference type="ARBA" id="ARBA00022441"/>
    </source>
</evidence>
<dbReference type="CDD" id="cd22152">
    <property type="entry name" value="F-box_AtAFR-like"/>
    <property type="match status" value="1"/>
</dbReference>
<dbReference type="AlphaFoldDB" id="A0A7J7LJW0"/>